<keyword evidence="9" id="KW-0472">Membrane</keyword>
<keyword evidence="8" id="KW-0406">Ion transport</keyword>
<sequence length="277" mass="31431">MGNSSSSSSSSSPSSPKRSSPYSGWDRPDPVLLNDDVPPAHAIITEEKDNPAGHDNTSEPKGPTLPKKLRRSVRRVARSLNFKRRDPDKPPHSLLDDTDWRKQKRKDTSGMESALRFDSRGRALLLTAREQFVSDDNVILEVKGALNTKTGTSNLQATLMKKMFPEVLSRIDVGACFNSESDEVTYSIYGKKQFELEEDGLTSLNLKGGYGLAYRSRRHMPTAKIELNRKIFNFTEDQDLKIKLGYDLMSKKFYGQMRENNWTLNYKGSRWDVEYAL</sequence>
<feature type="compositionally biased region" description="Basic and acidic residues" evidence="11">
    <location>
        <begin position="83"/>
        <end position="113"/>
    </location>
</feature>
<dbReference type="GO" id="GO:0034426">
    <property type="term" value="C:etioplast membrane"/>
    <property type="evidence" value="ECO:0007669"/>
    <property type="project" value="UniProtKB-SubCell"/>
</dbReference>
<dbReference type="Proteomes" id="UP000660262">
    <property type="component" value="Unassembled WGS sequence"/>
</dbReference>
<dbReference type="PANTHER" id="PTHR35993:SF1">
    <property type="entry name" value="OUTER ENVELOPE PORE PROTEIN 21B, CHLOROPLASTIC"/>
    <property type="match status" value="1"/>
</dbReference>
<reference evidence="12" key="1">
    <citation type="submission" date="2020-10" db="EMBL/GenBank/DDBJ databases">
        <title>Unveiling of a novel bifunctional photoreceptor, Dualchrome1, isolated from a cosmopolitan green alga.</title>
        <authorList>
            <person name="Suzuki S."/>
            <person name="Kawachi M."/>
        </authorList>
    </citation>
    <scope>NUCLEOTIDE SEQUENCE</scope>
    <source>
        <strain evidence="12">NIES 2893</strain>
    </source>
</reference>
<evidence type="ECO:0000256" key="1">
    <source>
        <dbReference type="ARBA" id="ARBA00004396"/>
    </source>
</evidence>
<accession>A0A830HEJ6</accession>
<evidence type="ECO:0000256" key="2">
    <source>
        <dbReference type="ARBA" id="ARBA00004441"/>
    </source>
</evidence>
<keyword evidence="13" id="KW-1185">Reference proteome</keyword>
<evidence type="ECO:0000313" key="12">
    <source>
        <dbReference type="EMBL" id="GHP04923.1"/>
    </source>
</evidence>
<evidence type="ECO:0000313" key="13">
    <source>
        <dbReference type="Proteomes" id="UP000660262"/>
    </source>
</evidence>
<evidence type="ECO:0000256" key="10">
    <source>
        <dbReference type="ARBA" id="ARBA00024941"/>
    </source>
</evidence>
<protein>
    <submittedName>
        <fullName evidence="12">Uncharacterized protein</fullName>
    </submittedName>
</protein>
<proteinExistence type="inferred from homology"/>
<evidence type="ECO:0000256" key="7">
    <source>
        <dbReference type="ARBA" id="ARBA00022692"/>
    </source>
</evidence>
<evidence type="ECO:0000256" key="4">
    <source>
        <dbReference type="ARBA" id="ARBA00022448"/>
    </source>
</evidence>
<dbReference type="GO" id="GO:0008308">
    <property type="term" value="F:voltage-gated monoatomic anion channel activity"/>
    <property type="evidence" value="ECO:0007669"/>
    <property type="project" value="InterPro"/>
</dbReference>
<comment type="caution">
    <text evidence="12">The sequence shown here is derived from an EMBL/GenBank/DDBJ whole genome shotgun (WGS) entry which is preliminary data.</text>
</comment>
<comment type="subcellular location">
    <subcellularLocation>
        <location evidence="1">Plastid</location>
        <location evidence="1">Chloroplast outer membrane</location>
        <topology evidence="1">Multi-pass membrane protein</topology>
    </subcellularLocation>
    <subcellularLocation>
        <location evidence="2">Plastid</location>
        <location evidence="2">Etioplast membrane</location>
        <topology evidence="2">Multi-pass membrane protein</topology>
    </subcellularLocation>
</comment>
<evidence type="ECO:0000256" key="6">
    <source>
        <dbReference type="ARBA" id="ARBA00022640"/>
    </source>
</evidence>
<evidence type="ECO:0000256" key="11">
    <source>
        <dbReference type="SAM" id="MobiDB-lite"/>
    </source>
</evidence>
<keyword evidence="7" id="KW-0812">Transmembrane</keyword>
<name>A0A830HEJ6_9CHLO</name>
<dbReference type="InterPro" id="IPR034575">
    <property type="entry name" value="OEP21"/>
</dbReference>
<evidence type="ECO:0000256" key="3">
    <source>
        <dbReference type="ARBA" id="ARBA00009945"/>
    </source>
</evidence>
<dbReference type="GO" id="GO:0044070">
    <property type="term" value="P:regulation of monoatomic anion transport"/>
    <property type="evidence" value="ECO:0007669"/>
    <property type="project" value="InterPro"/>
</dbReference>
<dbReference type="AlphaFoldDB" id="A0A830HEJ6"/>
<keyword evidence="5" id="KW-0150">Chloroplast</keyword>
<comment type="function">
    <text evidence="10">Voltage-dependent rectifying anion channel that facilitates the translocation between chloroplast and cytoplasm of phosphorylated carbohydrates such as triosephosphate, 3-phosphoglycerate and inorganic phosphate (Pi) depending of ATP to triosephosphate ratio in the plastidial intermembrane space; in high triosephosphate/ATP conditions (e.g. photosynthesis), export of triosphosphate from chloroplast (outward rectifying channels), but in high ATP/triosephosphate conditions (e.g. dark phase), import of phosphosolutes (inward rectifying channels).</text>
</comment>
<feature type="compositionally biased region" description="Basic and acidic residues" evidence="11">
    <location>
        <begin position="44"/>
        <end position="58"/>
    </location>
</feature>
<evidence type="ECO:0000256" key="8">
    <source>
        <dbReference type="ARBA" id="ARBA00023065"/>
    </source>
</evidence>
<gene>
    <name evidence="12" type="ORF">PPROV_000367500</name>
</gene>
<comment type="similarity">
    <text evidence="3">Belongs to the plastid outer envelope porin OEP21 (TC 1.B.29) family.</text>
</comment>
<keyword evidence="6" id="KW-0934">Plastid</keyword>
<dbReference type="GO" id="GO:0009707">
    <property type="term" value="C:chloroplast outer membrane"/>
    <property type="evidence" value="ECO:0007669"/>
    <property type="project" value="UniProtKB-SubCell"/>
</dbReference>
<feature type="region of interest" description="Disordered" evidence="11">
    <location>
        <begin position="1"/>
        <end position="113"/>
    </location>
</feature>
<dbReference type="PANTHER" id="PTHR35993">
    <property type="entry name" value="OUTER ENVELOPE PORE PROTEIN 21B, CHLOROPLASTIC"/>
    <property type="match status" value="1"/>
</dbReference>
<dbReference type="OrthoDB" id="503907at2759"/>
<feature type="compositionally biased region" description="Basic residues" evidence="11">
    <location>
        <begin position="67"/>
        <end position="77"/>
    </location>
</feature>
<keyword evidence="4" id="KW-0813">Transport</keyword>
<feature type="compositionally biased region" description="Low complexity" evidence="11">
    <location>
        <begin position="1"/>
        <end position="23"/>
    </location>
</feature>
<evidence type="ECO:0000256" key="9">
    <source>
        <dbReference type="ARBA" id="ARBA00023136"/>
    </source>
</evidence>
<organism evidence="12 13">
    <name type="scientific">Pycnococcus provasolii</name>
    <dbReference type="NCBI Taxonomy" id="41880"/>
    <lineage>
        <taxon>Eukaryota</taxon>
        <taxon>Viridiplantae</taxon>
        <taxon>Chlorophyta</taxon>
        <taxon>Pseudoscourfieldiophyceae</taxon>
        <taxon>Pseudoscourfieldiales</taxon>
        <taxon>Pycnococcaceae</taxon>
        <taxon>Pycnococcus</taxon>
    </lineage>
</organism>
<feature type="compositionally biased region" description="Low complexity" evidence="11">
    <location>
        <begin position="30"/>
        <end position="39"/>
    </location>
</feature>
<dbReference type="EMBL" id="BNJQ01000009">
    <property type="protein sequence ID" value="GHP04923.1"/>
    <property type="molecule type" value="Genomic_DNA"/>
</dbReference>
<evidence type="ECO:0000256" key="5">
    <source>
        <dbReference type="ARBA" id="ARBA00022528"/>
    </source>
</evidence>